<dbReference type="GO" id="GO:0016491">
    <property type="term" value="F:oxidoreductase activity"/>
    <property type="evidence" value="ECO:0007669"/>
    <property type="project" value="InterPro"/>
</dbReference>
<evidence type="ECO:0000313" key="3">
    <source>
        <dbReference type="Proteomes" id="UP000599523"/>
    </source>
</evidence>
<dbReference type="InterPro" id="IPR036249">
    <property type="entry name" value="Thioredoxin-like_sf"/>
</dbReference>
<evidence type="ECO:0000313" key="2">
    <source>
        <dbReference type="EMBL" id="NMG02748.1"/>
    </source>
</evidence>
<dbReference type="Proteomes" id="UP000599523">
    <property type="component" value="Unassembled WGS sequence"/>
</dbReference>
<dbReference type="SUPFAM" id="SSF52833">
    <property type="entry name" value="Thioredoxin-like"/>
    <property type="match status" value="1"/>
</dbReference>
<name>A0A972FCB9_9RHOO</name>
<accession>A0A972FCB9</accession>
<dbReference type="InterPro" id="IPR013766">
    <property type="entry name" value="Thioredoxin_domain"/>
</dbReference>
<dbReference type="Gene3D" id="3.40.30.10">
    <property type="entry name" value="Glutaredoxin"/>
    <property type="match status" value="1"/>
</dbReference>
<keyword evidence="3" id="KW-1185">Reference proteome</keyword>
<dbReference type="PANTHER" id="PTHR42852">
    <property type="entry name" value="THIOL:DISULFIDE INTERCHANGE PROTEIN DSBE"/>
    <property type="match status" value="1"/>
</dbReference>
<dbReference type="InterPro" id="IPR013740">
    <property type="entry name" value="Redoxin"/>
</dbReference>
<dbReference type="PANTHER" id="PTHR42852:SF13">
    <property type="entry name" value="PROTEIN DIPZ"/>
    <property type="match status" value="1"/>
</dbReference>
<sequence>MKRSFSYLLIAIAAVAATFAGYYTSTALRGDAPTAAGLPPEAAETLLAITLPDVDGQLHTLADWRGQILVVNFWATWCPPCIKEIPEFSAVSRRHAENPVQFVGISIDTADNVREFNERFDVPYPLLIGTSQTLGLASEVGNTARALPFTVIIDMNGQIASVTLGTLNEEQLEGKIRSLLPS</sequence>
<dbReference type="EMBL" id="WTVM01000031">
    <property type="protein sequence ID" value="NMG02748.1"/>
    <property type="molecule type" value="Genomic_DNA"/>
</dbReference>
<gene>
    <name evidence="2" type="ORF">GPA21_07165</name>
</gene>
<protein>
    <submittedName>
        <fullName evidence="2">Redoxin family protein</fullName>
    </submittedName>
</protein>
<dbReference type="Pfam" id="PF08534">
    <property type="entry name" value="Redoxin"/>
    <property type="match status" value="1"/>
</dbReference>
<proteinExistence type="predicted"/>
<reference evidence="2" key="1">
    <citation type="submission" date="2019-12" db="EMBL/GenBank/DDBJ databases">
        <title>Comparative genomics gives insights into the taxonomy of the Azoarcus-Aromatoleum group and reveals separate origins of nif in the plant-associated Azoarcus and non-plant-associated Aromatoleum sub-groups.</title>
        <authorList>
            <person name="Lafos M."/>
            <person name="Maluk M."/>
            <person name="Batista M."/>
            <person name="Junghare M."/>
            <person name="Carmona M."/>
            <person name="Faoro H."/>
            <person name="Cruz L.M."/>
            <person name="Battistoni F."/>
            <person name="De Souza E."/>
            <person name="Pedrosa F."/>
            <person name="Chen W.-M."/>
            <person name="Poole P.S."/>
            <person name="Dixon R.A."/>
            <person name="James E.K."/>
        </authorList>
    </citation>
    <scope>NUCLEOTIDE SEQUENCE</scope>
    <source>
        <strain evidence="2">NSC3</strain>
    </source>
</reference>
<evidence type="ECO:0000259" key="1">
    <source>
        <dbReference type="PROSITE" id="PS51352"/>
    </source>
</evidence>
<dbReference type="RefSeq" id="WP_168987529.1">
    <property type="nucleotide sequence ID" value="NZ_CAWPHM010000244.1"/>
</dbReference>
<organism evidence="2 3">
    <name type="scientific">Azoarcus taiwanensis</name>
    <dbReference type="NCBI Taxonomy" id="666964"/>
    <lineage>
        <taxon>Bacteria</taxon>
        <taxon>Pseudomonadati</taxon>
        <taxon>Pseudomonadota</taxon>
        <taxon>Betaproteobacteria</taxon>
        <taxon>Rhodocyclales</taxon>
        <taxon>Zoogloeaceae</taxon>
        <taxon>Azoarcus</taxon>
    </lineage>
</organism>
<dbReference type="InterPro" id="IPR050553">
    <property type="entry name" value="Thioredoxin_ResA/DsbE_sf"/>
</dbReference>
<dbReference type="AlphaFoldDB" id="A0A972FCB9"/>
<feature type="domain" description="Thioredoxin" evidence="1">
    <location>
        <begin position="40"/>
        <end position="181"/>
    </location>
</feature>
<dbReference type="PROSITE" id="PS51352">
    <property type="entry name" value="THIOREDOXIN_2"/>
    <property type="match status" value="1"/>
</dbReference>
<dbReference type="CDD" id="cd02966">
    <property type="entry name" value="TlpA_like_family"/>
    <property type="match status" value="1"/>
</dbReference>
<comment type="caution">
    <text evidence="2">The sequence shown here is derived from an EMBL/GenBank/DDBJ whole genome shotgun (WGS) entry which is preliminary data.</text>
</comment>